<dbReference type="AlphaFoldDB" id="A0A6A6HYW8"/>
<feature type="region of interest" description="Disordered" evidence="1">
    <location>
        <begin position="88"/>
        <end position="108"/>
    </location>
</feature>
<protein>
    <submittedName>
        <fullName evidence="3">Uncharacterized protein</fullName>
    </submittedName>
</protein>
<keyword evidence="4" id="KW-1185">Reference proteome</keyword>
<feature type="compositionally biased region" description="Pro residues" evidence="1">
    <location>
        <begin position="10"/>
        <end position="19"/>
    </location>
</feature>
<keyword evidence="2" id="KW-1133">Transmembrane helix</keyword>
<name>A0A6A6HYW8_9PLEO</name>
<accession>A0A6A6HYW8</accession>
<evidence type="ECO:0000313" key="4">
    <source>
        <dbReference type="Proteomes" id="UP000800094"/>
    </source>
</evidence>
<keyword evidence="2" id="KW-0472">Membrane</keyword>
<evidence type="ECO:0000313" key="3">
    <source>
        <dbReference type="EMBL" id="KAF2243216.1"/>
    </source>
</evidence>
<evidence type="ECO:0000256" key="2">
    <source>
        <dbReference type="SAM" id="Phobius"/>
    </source>
</evidence>
<dbReference type="EMBL" id="ML987205">
    <property type="protein sequence ID" value="KAF2243216.1"/>
    <property type="molecule type" value="Genomic_DNA"/>
</dbReference>
<gene>
    <name evidence="3" type="ORF">BU26DRAFT_113230</name>
</gene>
<organism evidence="3 4">
    <name type="scientific">Trematosphaeria pertusa</name>
    <dbReference type="NCBI Taxonomy" id="390896"/>
    <lineage>
        <taxon>Eukaryota</taxon>
        <taxon>Fungi</taxon>
        <taxon>Dikarya</taxon>
        <taxon>Ascomycota</taxon>
        <taxon>Pezizomycotina</taxon>
        <taxon>Dothideomycetes</taxon>
        <taxon>Pleosporomycetidae</taxon>
        <taxon>Pleosporales</taxon>
        <taxon>Massarineae</taxon>
        <taxon>Trematosphaeriaceae</taxon>
        <taxon>Trematosphaeria</taxon>
    </lineage>
</organism>
<feature type="transmembrane region" description="Helical" evidence="2">
    <location>
        <begin position="32"/>
        <end position="54"/>
    </location>
</feature>
<keyword evidence="2" id="KW-0812">Transmembrane</keyword>
<feature type="region of interest" description="Disordered" evidence="1">
    <location>
        <begin position="1"/>
        <end position="24"/>
    </location>
</feature>
<dbReference type="RefSeq" id="XP_033678220.1">
    <property type="nucleotide sequence ID" value="XM_033819427.1"/>
</dbReference>
<evidence type="ECO:0000256" key="1">
    <source>
        <dbReference type="SAM" id="MobiDB-lite"/>
    </source>
</evidence>
<reference evidence="3" key="1">
    <citation type="journal article" date="2020" name="Stud. Mycol.">
        <title>101 Dothideomycetes genomes: a test case for predicting lifestyles and emergence of pathogens.</title>
        <authorList>
            <person name="Haridas S."/>
            <person name="Albert R."/>
            <person name="Binder M."/>
            <person name="Bloem J."/>
            <person name="Labutti K."/>
            <person name="Salamov A."/>
            <person name="Andreopoulos B."/>
            <person name="Baker S."/>
            <person name="Barry K."/>
            <person name="Bills G."/>
            <person name="Bluhm B."/>
            <person name="Cannon C."/>
            <person name="Castanera R."/>
            <person name="Culley D."/>
            <person name="Daum C."/>
            <person name="Ezra D."/>
            <person name="Gonzalez J."/>
            <person name="Henrissat B."/>
            <person name="Kuo A."/>
            <person name="Liang C."/>
            <person name="Lipzen A."/>
            <person name="Lutzoni F."/>
            <person name="Magnuson J."/>
            <person name="Mondo S."/>
            <person name="Nolan M."/>
            <person name="Ohm R."/>
            <person name="Pangilinan J."/>
            <person name="Park H.-J."/>
            <person name="Ramirez L."/>
            <person name="Alfaro M."/>
            <person name="Sun H."/>
            <person name="Tritt A."/>
            <person name="Yoshinaga Y."/>
            <person name="Zwiers L.-H."/>
            <person name="Turgeon B."/>
            <person name="Goodwin S."/>
            <person name="Spatafora J."/>
            <person name="Crous P."/>
            <person name="Grigoriev I."/>
        </authorList>
    </citation>
    <scope>NUCLEOTIDE SEQUENCE</scope>
    <source>
        <strain evidence="3">CBS 122368</strain>
    </source>
</reference>
<dbReference type="Proteomes" id="UP000800094">
    <property type="component" value="Unassembled WGS sequence"/>
</dbReference>
<proteinExistence type="predicted"/>
<dbReference type="GeneID" id="54572757"/>
<sequence>MSVSSSTSASPPPPTPPSLKAPTHRRAKTCKYTIYAFFLLWLLAGIVALIGSLATLKPGAAAAAAAEKANMQPGVLQAPAAYPYHRRRSTLPRSNSNSSPGGGGGSINLTVTLTVPRHRRSGGEREALAAGVRAAFGAFQARTGALVAKMLEEGYFSGVEDEEGRQMHAEMEVTLSSNLTASWGCDEGWCGG</sequence>